<evidence type="ECO:0000256" key="8">
    <source>
        <dbReference type="ARBA" id="ARBA00022723"/>
    </source>
</evidence>
<dbReference type="Gene3D" id="3.40.50.460">
    <property type="entry name" value="Phosphofructokinase domain"/>
    <property type="match status" value="1"/>
</dbReference>
<dbReference type="UniPathway" id="UPA00109">
    <property type="reaction ID" value="UER00182"/>
</dbReference>
<dbReference type="GO" id="GO:0048029">
    <property type="term" value="F:monosaccharide binding"/>
    <property type="evidence" value="ECO:0007669"/>
    <property type="project" value="TreeGrafter"/>
</dbReference>
<evidence type="ECO:0000259" key="16">
    <source>
        <dbReference type="Pfam" id="PF00365"/>
    </source>
</evidence>
<dbReference type="PROSITE" id="PS00433">
    <property type="entry name" value="PHOSPHOFRUCTOKINASE"/>
    <property type="match status" value="1"/>
</dbReference>
<evidence type="ECO:0000256" key="7">
    <source>
        <dbReference type="ARBA" id="ARBA00022679"/>
    </source>
</evidence>
<protein>
    <recommendedName>
        <fullName evidence="15">ATP-dependent 6-phosphofructokinase</fullName>
        <shortName evidence="15">ATP-PFK</shortName>
        <shortName evidence="15">Phosphofructokinase</shortName>
        <ecNumber evidence="15">2.7.1.11</ecNumber>
    </recommendedName>
    <alternativeName>
        <fullName evidence="15">Phosphohexokinase</fullName>
    </alternativeName>
</protein>
<comment type="function">
    <text evidence="2 15">Catalyzes the phosphorylation of D-fructose 6-phosphate to fructose 1,6-bisphosphate by ATP, the first committing step of glycolysis.</text>
</comment>
<comment type="pathway">
    <text evidence="4 15">Carbohydrate degradation; glycolysis; D-glyceraldehyde 3-phosphate and glycerone phosphate from D-glucose: step 3/4.</text>
</comment>
<keyword evidence="7 15" id="KW-0808">Transferase</keyword>
<keyword evidence="6 15" id="KW-0021">Allosteric enzyme</keyword>
<dbReference type="FunFam" id="3.40.50.450:FF:000001">
    <property type="entry name" value="ATP-dependent 6-phosphofructokinase"/>
    <property type="match status" value="1"/>
</dbReference>
<keyword evidence="18" id="KW-1185">Reference proteome</keyword>
<dbReference type="Gene3D" id="3.40.50.450">
    <property type="match status" value="1"/>
</dbReference>
<dbReference type="GO" id="GO:0005524">
    <property type="term" value="F:ATP binding"/>
    <property type="evidence" value="ECO:0007669"/>
    <property type="project" value="UniProtKB-UniRule"/>
</dbReference>
<evidence type="ECO:0000313" key="17">
    <source>
        <dbReference type="EMBL" id="AUM62431.1"/>
    </source>
</evidence>
<evidence type="ECO:0000256" key="6">
    <source>
        <dbReference type="ARBA" id="ARBA00022533"/>
    </source>
</evidence>
<keyword evidence="9 15" id="KW-0547">Nucleotide-binding</keyword>
<accession>A0A2K9LU56</accession>
<dbReference type="HAMAP" id="MF_00339">
    <property type="entry name" value="Phosphofructokinase_I_B1"/>
    <property type="match status" value="1"/>
</dbReference>
<dbReference type="InterPro" id="IPR022953">
    <property type="entry name" value="ATP_PFK"/>
</dbReference>
<dbReference type="GO" id="GO:0046872">
    <property type="term" value="F:metal ion binding"/>
    <property type="evidence" value="ECO:0007669"/>
    <property type="project" value="UniProtKB-KW"/>
</dbReference>
<feature type="binding site" description="in other chain" evidence="15">
    <location>
        <begin position="170"/>
        <end position="172"/>
    </location>
    <ligand>
        <name>substrate</name>
        <note>ligand shared between dimeric partners</note>
    </ligand>
</feature>
<dbReference type="SUPFAM" id="SSF53784">
    <property type="entry name" value="Phosphofructokinase"/>
    <property type="match status" value="1"/>
</dbReference>
<dbReference type="InterPro" id="IPR012828">
    <property type="entry name" value="PFKA_ATP_prok"/>
</dbReference>
<comment type="caution">
    <text evidence="15">Lacks conserved residue(s) required for the propagation of feature annotation.</text>
</comment>
<evidence type="ECO:0000256" key="15">
    <source>
        <dbReference type="HAMAP-Rule" id="MF_00339"/>
    </source>
</evidence>
<comment type="catalytic activity">
    <reaction evidence="14 15">
        <text>beta-D-fructose 6-phosphate + ATP = beta-D-fructose 1,6-bisphosphate + ADP + H(+)</text>
        <dbReference type="Rhea" id="RHEA:16109"/>
        <dbReference type="ChEBI" id="CHEBI:15378"/>
        <dbReference type="ChEBI" id="CHEBI:30616"/>
        <dbReference type="ChEBI" id="CHEBI:32966"/>
        <dbReference type="ChEBI" id="CHEBI:57634"/>
        <dbReference type="ChEBI" id="CHEBI:456216"/>
        <dbReference type="EC" id="2.7.1.11"/>
    </reaction>
</comment>
<dbReference type="Pfam" id="PF00365">
    <property type="entry name" value="PFK"/>
    <property type="match status" value="1"/>
</dbReference>
<evidence type="ECO:0000256" key="1">
    <source>
        <dbReference type="ARBA" id="ARBA00001946"/>
    </source>
</evidence>
<keyword evidence="13 15" id="KW-0324">Glycolysis</keyword>
<dbReference type="PANTHER" id="PTHR13697">
    <property type="entry name" value="PHOSPHOFRUCTOKINASE"/>
    <property type="match status" value="1"/>
</dbReference>
<dbReference type="InterPro" id="IPR012003">
    <property type="entry name" value="ATP_PFK_prok-type"/>
</dbReference>
<comment type="similarity">
    <text evidence="15">Belongs to the phosphofructokinase type A (PFKA) family. ATP-dependent PFK group I subfamily. Prokaryotic clade 'B1' sub-subfamily.</text>
</comment>
<evidence type="ECO:0000256" key="10">
    <source>
        <dbReference type="ARBA" id="ARBA00022777"/>
    </source>
</evidence>
<dbReference type="KEGG" id="smoo:SMONO_v1c01800"/>
<keyword evidence="10 15" id="KW-0418">Kinase</keyword>
<feature type="binding site" evidence="15">
    <location>
        <begin position="73"/>
        <end position="74"/>
    </location>
    <ligand>
        <name>ATP</name>
        <dbReference type="ChEBI" id="CHEBI:30616"/>
    </ligand>
</feature>
<organism evidence="17 18">
    <name type="scientific">Spiroplasma monobiae MQ-1</name>
    <dbReference type="NCBI Taxonomy" id="1336748"/>
    <lineage>
        <taxon>Bacteria</taxon>
        <taxon>Bacillati</taxon>
        <taxon>Mycoplasmatota</taxon>
        <taxon>Mollicutes</taxon>
        <taxon>Entomoplasmatales</taxon>
        <taxon>Spiroplasmataceae</taxon>
        <taxon>Spiroplasma</taxon>
    </lineage>
</organism>
<feature type="domain" description="Phosphofructokinase" evidence="16">
    <location>
        <begin position="4"/>
        <end position="275"/>
    </location>
</feature>
<feature type="binding site" evidence="15">
    <location>
        <position position="244"/>
    </location>
    <ligand>
        <name>substrate</name>
        <note>ligand shared between dimeric partners</note>
    </ligand>
</feature>
<dbReference type="NCBIfam" id="TIGR02482">
    <property type="entry name" value="PFKA_ATP"/>
    <property type="match status" value="1"/>
</dbReference>
<dbReference type="GO" id="GO:0006002">
    <property type="term" value="P:fructose 6-phosphate metabolic process"/>
    <property type="evidence" value="ECO:0007669"/>
    <property type="project" value="UniProtKB-UniRule"/>
</dbReference>
<comment type="activity regulation">
    <text evidence="15">Allosterically activated by ADP and other diphosphonucleosides, and allosterically inhibited by phosphoenolpyruvate.</text>
</comment>
<dbReference type="GO" id="GO:0061621">
    <property type="term" value="P:canonical glycolysis"/>
    <property type="evidence" value="ECO:0007669"/>
    <property type="project" value="TreeGrafter"/>
</dbReference>
<feature type="binding site" description="in other chain" evidence="15">
    <location>
        <position position="212"/>
    </location>
    <ligand>
        <name>ADP</name>
        <dbReference type="ChEBI" id="CHEBI:456216"/>
        <note>allosteric activator; ligand shared between dimeric partners</note>
    </ligand>
</feature>
<comment type="subcellular location">
    <subcellularLocation>
        <location evidence="3 15">Cytoplasm</location>
    </subcellularLocation>
</comment>
<dbReference type="Proteomes" id="UP000234790">
    <property type="component" value="Chromosome"/>
</dbReference>
<dbReference type="GO" id="GO:0030388">
    <property type="term" value="P:fructose 1,6-bisphosphate metabolic process"/>
    <property type="evidence" value="ECO:0007669"/>
    <property type="project" value="TreeGrafter"/>
</dbReference>
<dbReference type="InterPro" id="IPR035966">
    <property type="entry name" value="PKF_sf"/>
</dbReference>
<dbReference type="NCBIfam" id="NF002872">
    <property type="entry name" value="PRK03202.1"/>
    <property type="match status" value="1"/>
</dbReference>
<feature type="binding site" evidence="15">
    <location>
        <begin position="103"/>
        <end position="106"/>
    </location>
    <ligand>
        <name>ATP</name>
        <dbReference type="ChEBI" id="CHEBI:30616"/>
    </ligand>
</feature>
<dbReference type="GO" id="GO:0016208">
    <property type="term" value="F:AMP binding"/>
    <property type="evidence" value="ECO:0007669"/>
    <property type="project" value="TreeGrafter"/>
</dbReference>
<feature type="binding site" evidence="15">
    <location>
        <position position="163"/>
    </location>
    <ligand>
        <name>substrate</name>
        <note>ligand shared between dimeric partners</note>
    </ligand>
</feature>
<evidence type="ECO:0000256" key="14">
    <source>
        <dbReference type="ARBA" id="ARBA00048070"/>
    </source>
</evidence>
<dbReference type="RefSeq" id="WP_101780482.1">
    <property type="nucleotide sequence ID" value="NZ_CP025543.1"/>
</dbReference>
<dbReference type="OrthoDB" id="9802503at2"/>
<evidence type="ECO:0000256" key="2">
    <source>
        <dbReference type="ARBA" id="ARBA00002659"/>
    </source>
</evidence>
<evidence type="ECO:0000313" key="18">
    <source>
        <dbReference type="Proteomes" id="UP000234790"/>
    </source>
</evidence>
<dbReference type="PANTHER" id="PTHR13697:SF4">
    <property type="entry name" value="ATP-DEPENDENT 6-PHOSPHOFRUCTOKINASE"/>
    <property type="match status" value="1"/>
</dbReference>
<evidence type="ECO:0000256" key="12">
    <source>
        <dbReference type="ARBA" id="ARBA00022842"/>
    </source>
</evidence>
<feature type="binding site" description="in other chain" evidence="15">
    <location>
        <position position="155"/>
    </location>
    <ligand>
        <name>ADP</name>
        <dbReference type="ChEBI" id="CHEBI:456216"/>
        <note>allosteric activator; ligand shared between dimeric partners</note>
    </ligand>
</feature>
<comment type="subunit">
    <text evidence="15">Homotetramer.</text>
</comment>
<feature type="binding site" description="in other chain" evidence="15">
    <location>
        <begin position="250"/>
        <end position="253"/>
    </location>
    <ligand>
        <name>substrate</name>
        <note>ligand shared between dimeric partners</note>
    </ligand>
</feature>
<keyword evidence="5 15" id="KW-0963">Cytoplasm</keyword>
<dbReference type="PRINTS" id="PR00476">
    <property type="entry name" value="PHFRCTKINASE"/>
</dbReference>
<evidence type="ECO:0000256" key="5">
    <source>
        <dbReference type="ARBA" id="ARBA00022490"/>
    </source>
</evidence>
<feature type="binding site" evidence="15">
    <location>
        <position position="104"/>
    </location>
    <ligand>
        <name>Mg(2+)</name>
        <dbReference type="ChEBI" id="CHEBI:18420"/>
        <note>catalytic</note>
    </ligand>
</feature>
<evidence type="ECO:0000256" key="11">
    <source>
        <dbReference type="ARBA" id="ARBA00022840"/>
    </source>
</evidence>
<feature type="binding site" description="in other chain" evidence="15">
    <location>
        <begin position="186"/>
        <end position="188"/>
    </location>
    <ligand>
        <name>ADP</name>
        <dbReference type="ChEBI" id="CHEBI:456216"/>
        <note>allosteric activator; ligand shared between dimeric partners</note>
    </ligand>
</feature>
<keyword evidence="12 15" id="KW-0460">Magnesium</keyword>
<feature type="binding site" description="in other chain" evidence="15">
    <location>
        <begin position="126"/>
        <end position="128"/>
    </location>
    <ligand>
        <name>substrate</name>
        <note>ligand shared between dimeric partners</note>
    </ligand>
</feature>
<feature type="binding site" evidence="15">
    <location>
        <position position="12"/>
    </location>
    <ligand>
        <name>ATP</name>
        <dbReference type="ChEBI" id="CHEBI:30616"/>
    </ligand>
</feature>
<name>A0A2K9LU56_SPISQ</name>
<dbReference type="GO" id="GO:0003872">
    <property type="term" value="F:6-phosphofructokinase activity"/>
    <property type="evidence" value="ECO:0007669"/>
    <property type="project" value="UniProtKB-UniRule"/>
</dbReference>
<evidence type="ECO:0000256" key="4">
    <source>
        <dbReference type="ARBA" id="ARBA00004679"/>
    </source>
</evidence>
<reference evidence="17 18" key="1">
    <citation type="submission" date="2017-12" db="EMBL/GenBank/DDBJ databases">
        <title>Complete genome sequence of Spiroplasma monobiae MQ-1 (ATCC 33825).</title>
        <authorList>
            <person name="Tsai Y.-M."/>
            <person name="Lo W.-S."/>
            <person name="Wu P.-S."/>
            <person name="Cho S.-T."/>
            <person name="Kuo C.-H."/>
        </authorList>
    </citation>
    <scope>NUCLEOTIDE SEQUENCE [LARGE SCALE GENOMIC DNA]</scope>
    <source>
        <strain evidence="17 18">MQ-1</strain>
    </source>
</reference>
<dbReference type="InterPro" id="IPR015912">
    <property type="entry name" value="Phosphofructokinase_CS"/>
</dbReference>
<dbReference type="FunFam" id="3.40.50.460:FF:000002">
    <property type="entry name" value="ATP-dependent 6-phosphofructokinase"/>
    <property type="match status" value="1"/>
</dbReference>
<keyword evidence="11 15" id="KW-0067">ATP-binding</keyword>
<dbReference type="GO" id="GO:0070095">
    <property type="term" value="F:fructose-6-phosphate binding"/>
    <property type="evidence" value="ECO:0007669"/>
    <property type="project" value="TreeGrafter"/>
</dbReference>
<proteinExistence type="inferred from homology"/>
<evidence type="ECO:0000256" key="9">
    <source>
        <dbReference type="ARBA" id="ARBA00022741"/>
    </source>
</evidence>
<dbReference type="GO" id="GO:0042802">
    <property type="term" value="F:identical protein binding"/>
    <property type="evidence" value="ECO:0007669"/>
    <property type="project" value="TreeGrafter"/>
</dbReference>
<dbReference type="AlphaFoldDB" id="A0A2K9LU56"/>
<evidence type="ECO:0000256" key="13">
    <source>
        <dbReference type="ARBA" id="ARBA00023152"/>
    </source>
</evidence>
<dbReference type="EMBL" id="CP025543">
    <property type="protein sequence ID" value="AUM62431.1"/>
    <property type="molecule type" value="Genomic_DNA"/>
</dbReference>
<feature type="active site" description="Proton acceptor" evidence="15">
    <location>
        <position position="128"/>
    </location>
</feature>
<keyword evidence="8 15" id="KW-0479">Metal-binding</keyword>
<evidence type="ECO:0000256" key="3">
    <source>
        <dbReference type="ARBA" id="ARBA00004496"/>
    </source>
</evidence>
<comment type="cofactor">
    <cofactor evidence="1 15">
        <name>Mg(2+)</name>
        <dbReference type="ChEBI" id="CHEBI:18420"/>
    </cofactor>
</comment>
<dbReference type="PIRSF" id="PIRSF000532">
    <property type="entry name" value="ATP_PFK_prok"/>
    <property type="match status" value="1"/>
</dbReference>
<sequence>MIKKIGVLTSGGDAPGMNAAVASVIKTAISKGIEPYVVKDGYKGLINNWIEKVDINFASDIISKGGTIIGSARLPEFKEESVRQKAVDNLKKMEIEALVVIGGDGSYQGAEKLTKMGINCIGLPGTIDNDIVSSDYTIGFDTALNTVINSLDQIRDTIQSHNRCMVVEIMGNGCGDLTLYGATGTGAEIFSTKESFLTEEEIINQVKELRSKNKRSVLIAVAEKNYDVNELAKKIEKESGYETRATILGHTQRGGKPTGMDRYLAVKAGMFAVEQLIAGKGGLYIGMSNNELVARDIDSTLNMPKVDKSDEYEKLRNINKAV</sequence>
<dbReference type="EC" id="2.7.1.11" evidence="15"/>
<dbReference type="GO" id="GO:0005945">
    <property type="term" value="C:6-phosphofructokinase complex"/>
    <property type="evidence" value="ECO:0007669"/>
    <property type="project" value="TreeGrafter"/>
</dbReference>
<feature type="binding site" description="in other chain" evidence="15">
    <location>
        <position position="223"/>
    </location>
    <ligand>
        <name>substrate</name>
        <note>ligand shared between dimeric partners</note>
    </ligand>
</feature>
<feature type="binding site" description="in other chain" evidence="15">
    <location>
        <begin position="214"/>
        <end position="216"/>
    </location>
    <ligand>
        <name>ADP</name>
        <dbReference type="ChEBI" id="CHEBI:456216"/>
        <note>allosteric activator; ligand shared between dimeric partners</note>
    </ligand>
</feature>
<gene>
    <name evidence="15 17" type="primary">pfkA</name>
    <name evidence="17" type="ORF">SMONO_v1c01800</name>
</gene>
<dbReference type="InterPro" id="IPR000023">
    <property type="entry name" value="Phosphofructokinase_dom"/>
</dbReference>